<name>A0A2G5CPP6_AQUCA</name>
<dbReference type="InParanoid" id="A0A2G5CPP6"/>
<keyword evidence="2" id="KW-1185">Reference proteome</keyword>
<accession>A0A2G5CPP6</accession>
<dbReference type="AlphaFoldDB" id="A0A2G5CPP6"/>
<reference evidence="1 2" key="1">
    <citation type="submission" date="2017-09" db="EMBL/GenBank/DDBJ databases">
        <title>WGS assembly of Aquilegia coerulea Goldsmith.</title>
        <authorList>
            <person name="Hodges S."/>
            <person name="Kramer E."/>
            <person name="Nordborg M."/>
            <person name="Tomkins J."/>
            <person name="Borevitz J."/>
            <person name="Derieg N."/>
            <person name="Yan J."/>
            <person name="Mihaltcheva S."/>
            <person name="Hayes R.D."/>
            <person name="Rokhsar D."/>
        </authorList>
    </citation>
    <scope>NUCLEOTIDE SEQUENCE [LARGE SCALE GENOMIC DNA]</scope>
    <source>
        <strain evidence="2">cv. Goldsmith</strain>
    </source>
</reference>
<proteinExistence type="predicted"/>
<dbReference type="Proteomes" id="UP000230069">
    <property type="component" value="Unassembled WGS sequence"/>
</dbReference>
<evidence type="ECO:0000313" key="1">
    <source>
        <dbReference type="EMBL" id="PIA33256.1"/>
    </source>
</evidence>
<sequence>MGVCKCTKKLNDDNLKDASCRKHSHKHIVVQNALKNIYLLHLSGAYLIKNLQKITICNVNCMFIKV</sequence>
<gene>
    <name evidence="1" type="ORF">AQUCO_04200191v1</name>
</gene>
<dbReference type="EMBL" id="KZ305059">
    <property type="protein sequence ID" value="PIA33256.1"/>
    <property type="molecule type" value="Genomic_DNA"/>
</dbReference>
<evidence type="ECO:0000313" key="2">
    <source>
        <dbReference type="Proteomes" id="UP000230069"/>
    </source>
</evidence>
<protein>
    <submittedName>
        <fullName evidence="1">Uncharacterized protein</fullName>
    </submittedName>
</protein>
<organism evidence="1 2">
    <name type="scientific">Aquilegia coerulea</name>
    <name type="common">Rocky mountain columbine</name>
    <dbReference type="NCBI Taxonomy" id="218851"/>
    <lineage>
        <taxon>Eukaryota</taxon>
        <taxon>Viridiplantae</taxon>
        <taxon>Streptophyta</taxon>
        <taxon>Embryophyta</taxon>
        <taxon>Tracheophyta</taxon>
        <taxon>Spermatophyta</taxon>
        <taxon>Magnoliopsida</taxon>
        <taxon>Ranunculales</taxon>
        <taxon>Ranunculaceae</taxon>
        <taxon>Thalictroideae</taxon>
        <taxon>Aquilegia</taxon>
    </lineage>
</organism>